<dbReference type="STRING" id="1796616.A4V09_08075"/>
<name>A0A1C7IB39_9FIRM</name>
<evidence type="ECO:0000313" key="1">
    <source>
        <dbReference type="EMBL" id="ANU75729.1"/>
    </source>
</evidence>
<evidence type="ECO:0008006" key="3">
    <source>
        <dbReference type="Google" id="ProtNLM"/>
    </source>
</evidence>
<dbReference type="OrthoDB" id="9784557at2"/>
<accession>A0A1C7IB39</accession>
<dbReference type="EMBL" id="CP015405">
    <property type="protein sequence ID" value="ANU75729.1"/>
    <property type="molecule type" value="Genomic_DNA"/>
</dbReference>
<proteinExistence type="predicted"/>
<sequence length="158" mass="18660">MVLQLIRQQAAMADETLKQIKEMNKTLDISKLRRKKGAYEGQLKNCRSRKMELYESYATGNLTKEEYLDKKKGIAQKESGYKEQLLELQEKIAEAEAQKAKEKDPGLKAFVRYKNLEALSYPVVQELVKEIRFYDPEHMEVIWNFRDEYMEAEKRISD</sequence>
<evidence type="ECO:0000313" key="2">
    <source>
        <dbReference type="Proteomes" id="UP000092574"/>
    </source>
</evidence>
<dbReference type="RefSeq" id="WP_065541919.1">
    <property type="nucleotide sequence ID" value="NZ_CP015405.2"/>
</dbReference>
<keyword evidence="2" id="KW-1185">Reference proteome</keyword>
<protein>
    <recommendedName>
        <fullName evidence="3">DUF4368 domain-containing protein</fullName>
    </recommendedName>
</protein>
<dbReference type="KEGG" id="byl:A4V09_08075"/>
<dbReference type="Proteomes" id="UP000092574">
    <property type="component" value="Chromosome"/>
</dbReference>
<gene>
    <name evidence="1" type="ORF">A4V09_08075</name>
</gene>
<reference evidence="1" key="1">
    <citation type="submission" date="2017-04" db="EMBL/GenBank/DDBJ databases">
        <title>Complete Genome Sequences of Twelve Strains of a Stable Defined Moderately Diverse Mouse Microbiota 2 (sDMDMm2).</title>
        <authorList>
            <person name="Uchimura Y."/>
            <person name="Wyss M."/>
            <person name="Brugiroux S."/>
            <person name="Limenitakis J.P."/>
            <person name="Stecher B."/>
            <person name="McCoy K.D."/>
            <person name="Macpherson A.J."/>
        </authorList>
    </citation>
    <scope>NUCLEOTIDE SEQUENCE</scope>
    <source>
        <strain evidence="1">YL58</strain>
    </source>
</reference>
<dbReference type="AlphaFoldDB" id="A0A1C7IB39"/>
<organism evidence="1 2">
    <name type="scientific">Blautia pseudococcoides</name>
    <dbReference type="NCBI Taxonomy" id="1796616"/>
    <lineage>
        <taxon>Bacteria</taxon>
        <taxon>Bacillati</taxon>
        <taxon>Bacillota</taxon>
        <taxon>Clostridia</taxon>
        <taxon>Lachnospirales</taxon>
        <taxon>Lachnospiraceae</taxon>
        <taxon>Blautia</taxon>
    </lineage>
</organism>